<protein>
    <recommendedName>
        <fullName evidence="4">Reverse transcriptase Ty1/copia-type domain-containing protein</fullName>
    </recommendedName>
</protein>
<proteinExistence type="predicted"/>
<accession>A0ABQ5D3Y4</accession>
<keyword evidence="3" id="KW-1185">Reference proteome</keyword>
<evidence type="ECO:0000313" key="2">
    <source>
        <dbReference type="EMBL" id="GJT33687.1"/>
    </source>
</evidence>
<evidence type="ECO:0000313" key="3">
    <source>
        <dbReference type="Proteomes" id="UP001151760"/>
    </source>
</evidence>
<dbReference type="Proteomes" id="UP001151760">
    <property type="component" value="Unassembled WGS sequence"/>
</dbReference>
<feature type="region of interest" description="Disordered" evidence="1">
    <location>
        <begin position="1"/>
        <end position="27"/>
    </location>
</feature>
<sequence>MVVARRIVSSEEASLGDQEDASKQGRKIDDIDKDAEITLVDKTQGRYGDDLMFDTYVLDDEEVFVAEQGVSDKYVNLSVDEVTLAQALTALKSEKVQEKANVVEEPSESITTTPTLTTTTAATTITAASTRPRAKGLAIHEQKQAPTPIVSSHQQLQAKIQGLQVEFDEQERNEREKAEVNIALKETWDDIQAKIEADQLLAKRLQAKEEEELTIEERAILFQQLLERRRKHFAAKRAEKKRNMPPIKDQQRGIMCTYLKNMEGWKTKYLKSKSFANIQELLDKAMKKGKYFVGLSRTGWLKEVQRESLELKSLMEVIPNEEEVAVYAIPLTTKPPSIVDWKIYKEGKKSYYQIIKADESSKMYLVFSHMLKSFDIEDLETLYKLVKAKYGSTRPVEDLDLVLYGDLKTMFDPHVEDQVWKNQSDYKVLEWKLYDLCGVHSLRKQNVYIHMLVEKRYPLTTPTITDMLNRSLKMIIGMKCVISFLSSSQNSSRINEVFRSILLSFADSHDYLDKADNGKKNETKAYTFYRMENEEVYERYITSFKFGLTYEVMMNGDKVMDQKLLILIKGELYFVDFIVNPEDDVEPCVIFGQSFRKLVKSIIDFGNGILTIWPEAITIVSDDDELDALLASININELPPIDITNFPPFVCNIGKGLRNNKKPTKTYKMTYNGEGPSLTVNHPKTQEELTKEELEGDLYKRIMLLNEKRPIIETLKYGDKHKMLLDCVLLNKLKLDGELELEERLLENNYTPIKIVNVFARLDYDNELGLNGLIIVKNAWDVNNWVVAEDYCREDARNKVIELGVTGEELTKKKIIRFRLGGRAHFRSLLEFARHLGLYNVRKFWRKVFKFTFSGRSVAHTIRSLILRVMHKMITYGLCQRTTGGCRGKEWAHIRGVRLSLDATTLTEMIEPDGRLIAEDPAPGVPRGGVLEAYVTL</sequence>
<name>A0ABQ5D3Y4_9ASTR</name>
<comment type="caution">
    <text evidence="2">The sequence shown here is derived from an EMBL/GenBank/DDBJ whole genome shotgun (WGS) entry which is preliminary data.</text>
</comment>
<organism evidence="2 3">
    <name type="scientific">Tanacetum coccineum</name>
    <dbReference type="NCBI Taxonomy" id="301880"/>
    <lineage>
        <taxon>Eukaryota</taxon>
        <taxon>Viridiplantae</taxon>
        <taxon>Streptophyta</taxon>
        <taxon>Embryophyta</taxon>
        <taxon>Tracheophyta</taxon>
        <taxon>Spermatophyta</taxon>
        <taxon>Magnoliopsida</taxon>
        <taxon>eudicotyledons</taxon>
        <taxon>Gunneridae</taxon>
        <taxon>Pentapetalae</taxon>
        <taxon>asterids</taxon>
        <taxon>campanulids</taxon>
        <taxon>Asterales</taxon>
        <taxon>Asteraceae</taxon>
        <taxon>Asteroideae</taxon>
        <taxon>Anthemideae</taxon>
        <taxon>Anthemidinae</taxon>
        <taxon>Tanacetum</taxon>
    </lineage>
</organism>
<dbReference type="EMBL" id="BQNB010014899">
    <property type="protein sequence ID" value="GJT33687.1"/>
    <property type="molecule type" value="Genomic_DNA"/>
</dbReference>
<evidence type="ECO:0000256" key="1">
    <source>
        <dbReference type="SAM" id="MobiDB-lite"/>
    </source>
</evidence>
<reference evidence="2" key="1">
    <citation type="journal article" date="2022" name="Int. J. Mol. Sci.">
        <title>Draft Genome of Tanacetum Coccineum: Genomic Comparison of Closely Related Tanacetum-Family Plants.</title>
        <authorList>
            <person name="Yamashiro T."/>
            <person name="Shiraishi A."/>
            <person name="Nakayama K."/>
            <person name="Satake H."/>
        </authorList>
    </citation>
    <scope>NUCLEOTIDE SEQUENCE</scope>
</reference>
<reference evidence="2" key="2">
    <citation type="submission" date="2022-01" db="EMBL/GenBank/DDBJ databases">
        <authorList>
            <person name="Yamashiro T."/>
            <person name="Shiraishi A."/>
            <person name="Satake H."/>
            <person name="Nakayama K."/>
        </authorList>
    </citation>
    <scope>NUCLEOTIDE SEQUENCE</scope>
</reference>
<evidence type="ECO:0008006" key="4">
    <source>
        <dbReference type="Google" id="ProtNLM"/>
    </source>
</evidence>
<gene>
    <name evidence="2" type="ORF">Tco_0924106</name>
</gene>